<keyword evidence="2" id="KW-1185">Reference proteome</keyword>
<dbReference type="RefSeq" id="WP_085214774.1">
    <property type="nucleotide sequence ID" value="NZ_FXAM01000001.1"/>
</dbReference>
<accession>A0A1Y6D674</accession>
<organism evidence="1 2">
    <name type="scientific">Methylomagnum ishizawai</name>
    <dbReference type="NCBI Taxonomy" id="1760988"/>
    <lineage>
        <taxon>Bacteria</taxon>
        <taxon>Pseudomonadati</taxon>
        <taxon>Pseudomonadota</taxon>
        <taxon>Gammaproteobacteria</taxon>
        <taxon>Methylococcales</taxon>
        <taxon>Methylococcaceae</taxon>
        <taxon>Methylomagnum</taxon>
    </lineage>
</organism>
<evidence type="ECO:0000313" key="2">
    <source>
        <dbReference type="Proteomes" id="UP000192923"/>
    </source>
</evidence>
<reference evidence="1 2" key="1">
    <citation type="submission" date="2016-12" db="EMBL/GenBank/DDBJ databases">
        <authorList>
            <person name="Song W.-J."/>
            <person name="Kurnit D.M."/>
        </authorList>
    </citation>
    <scope>NUCLEOTIDE SEQUENCE [LARGE SCALE GENOMIC DNA]</scope>
    <source>
        <strain evidence="1 2">175</strain>
    </source>
</reference>
<dbReference type="AlphaFoldDB" id="A0A1Y6D674"/>
<dbReference type="EMBL" id="FXAM01000001">
    <property type="protein sequence ID" value="SMF96042.1"/>
    <property type="molecule type" value="Genomic_DNA"/>
</dbReference>
<sequence length="117" mass="12514">MQNVKTPAERDALKPVLAVHVEADDSWDCYLPGDELPPMPLPAPVAACSPWQLRRYLNQSGLRTAVDAYVAAADQDIQDGWATAAVFLSTDPFVVMACAALGLDPYTAIQVASEIVG</sequence>
<evidence type="ECO:0000313" key="1">
    <source>
        <dbReference type="EMBL" id="SMF96042.1"/>
    </source>
</evidence>
<dbReference type="Proteomes" id="UP000192923">
    <property type="component" value="Unassembled WGS sequence"/>
</dbReference>
<dbReference type="STRING" id="1760988.SAMN02949497_3422"/>
<protein>
    <submittedName>
        <fullName evidence="1">Uncharacterized protein</fullName>
    </submittedName>
</protein>
<name>A0A1Y6D674_9GAMM</name>
<proteinExistence type="predicted"/>
<gene>
    <name evidence="1" type="ORF">SAMN02949497_3422</name>
</gene>